<reference evidence="1" key="1">
    <citation type="journal article" date="2020" name="Phytopathology">
        <title>Genome Sequence Resources of Colletotrichum truncatum, C. plurivorum, C. musicola, and C. sojae: Four Species Pathogenic to Soybean (Glycine max).</title>
        <authorList>
            <person name="Rogerio F."/>
            <person name="Boufleur T.R."/>
            <person name="Ciampi-Guillardi M."/>
            <person name="Sukno S.A."/>
            <person name="Thon M.R."/>
            <person name="Massola Junior N.S."/>
            <person name="Baroncelli R."/>
        </authorList>
    </citation>
    <scope>NUCLEOTIDE SEQUENCE</scope>
    <source>
        <strain evidence="1">LFN00145</strain>
    </source>
</reference>
<gene>
    <name evidence="1" type="ORF">CPLU01_12296</name>
</gene>
<proteinExistence type="predicted"/>
<dbReference type="InterPro" id="IPR036047">
    <property type="entry name" value="F-box-like_dom_sf"/>
</dbReference>
<dbReference type="EMBL" id="WIGO01000250">
    <property type="protein sequence ID" value="KAF6821963.1"/>
    <property type="molecule type" value="Genomic_DNA"/>
</dbReference>
<protein>
    <recommendedName>
        <fullName evidence="3">F-box domain-containing protein</fullName>
    </recommendedName>
</protein>
<evidence type="ECO:0008006" key="3">
    <source>
        <dbReference type="Google" id="ProtNLM"/>
    </source>
</evidence>
<sequence length="190" mass="22417">MQSSREAWLTTRAAQTVRHPGPLDLPTEIWDMILDHLEPHDCFLLSKAHRLLQWLAGKDFAEWQRLLQEATHSEKMTFLMGLARVRLDHWPDQPAWCRDGSDWYGIFKIDRYASPMIVEGRFLLHSRTTIKYPEPREDRTELLSCPHYRVNIWWRRDGKPIISSLDLSSRVVHCILRAYRHRGKETTGAC</sequence>
<name>A0A8H6K073_9PEZI</name>
<keyword evidence="2" id="KW-1185">Reference proteome</keyword>
<dbReference type="AlphaFoldDB" id="A0A8H6K073"/>
<accession>A0A8H6K073</accession>
<comment type="caution">
    <text evidence="1">The sequence shown here is derived from an EMBL/GenBank/DDBJ whole genome shotgun (WGS) entry which is preliminary data.</text>
</comment>
<dbReference type="Proteomes" id="UP000654918">
    <property type="component" value="Unassembled WGS sequence"/>
</dbReference>
<evidence type="ECO:0000313" key="1">
    <source>
        <dbReference type="EMBL" id="KAF6821963.1"/>
    </source>
</evidence>
<dbReference type="SUPFAM" id="SSF81383">
    <property type="entry name" value="F-box domain"/>
    <property type="match status" value="1"/>
</dbReference>
<evidence type="ECO:0000313" key="2">
    <source>
        <dbReference type="Proteomes" id="UP000654918"/>
    </source>
</evidence>
<organism evidence="1 2">
    <name type="scientific">Colletotrichum plurivorum</name>
    <dbReference type="NCBI Taxonomy" id="2175906"/>
    <lineage>
        <taxon>Eukaryota</taxon>
        <taxon>Fungi</taxon>
        <taxon>Dikarya</taxon>
        <taxon>Ascomycota</taxon>
        <taxon>Pezizomycotina</taxon>
        <taxon>Sordariomycetes</taxon>
        <taxon>Hypocreomycetidae</taxon>
        <taxon>Glomerellales</taxon>
        <taxon>Glomerellaceae</taxon>
        <taxon>Colletotrichum</taxon>
        <taxon>Colletotrichum orchidearum species complex</taxon>
    </lineage>
</organism>